<protein>
    <submittedName>
        <fullName evidence="2">Uncharacterized protein</fullName>
    </submittedName>
</protein>
<feature type="region of interest" description="Disordered" evidence="1">
    <location>
        <begin position="135"/>
        <end position="159"/>
    </location>
</feature>
<sequence>MALKWPFTRERVSKLGDLFSLAEIKDFTNKFKTEVGLAKGQDSLAAKFVVNGEVRNGEFFGIDKVNQLITLAKAKSSSISGIRVYYGLAHESFDGSTSESKIAISPLKGVNDSTLRPRLFLVAVDADGKDIEIDATGFKDAPDGNGVGNGSPQPPFGSA</sequence>
<comment type="caution">
    <text evidence="2">The sequence shown here is derived from an EMBL/GenBank/DDBJ whole genome shotgun (WGS) entry which is preliminary data.</text>
</comment>
<evidence type="ECO:0000313" key="3">
    <source>
        <dbReference type="Proteomes" id="UP001597510"/>
    </source>
</evidence>
<name>A0ABW5J4L3_9BACT</name>
<proteinExistence type="predicted"/>
<gene>
    <name evidence="2" type="ORF">ACFSR2_06420</name>
</gene>
<accession>A0ABW5J4L3</accession>
<dbReference type="EMBL" id="JBHULC010000006">
    <property type="protein sequence ID" value="MFD2520509.1"/>
    <property type="molecule type" value="Genomic_DNA"/>
</dbReference>
<evidence type="ECO:0000313" key="2">
    <source>
        <dbReference type="EMBL" id="MFD2520509.1"/>
    </source>
</evidence>
<evidence type="ECO:0000256" key="1">
    <source>
        <dbReference type="SAM" id="MobiDB-lite"/>
    </source>
</evidence>
<organism evidence="2 3">
    <name type="scientific">Emticicia soli</name>
    <dbReference type="NCBI Taxonomy" id="2027878"/>
    <lineage>
        <taxon>Bacteria</taxon>
        <taxon>Pseudomonadati</taxon>
        <taxon>Bacteroidota</taxon>
        <taxon>Cytophagia</taxon>
        <taxon>Cytophagales</taxon>
        <taxon>Leadbetterellaceae</taxon>
        <taxon>Emticicia</taxon>
    </lineage>
</organism>
<dbReference type="Proteomes" id="UP001597510">
    <property type="component" value="Unassembled WGS sequence"/>
</dbReference>
<keyword evidence="3" id="KW-1185">Reference proteome</keyword>
<dbReference type="RefSeq" id="WP_340239763.1">
    <property type="nucleotide sequence ID" value="NZ_JBBEWC010000014.1"/>
</dbReference>
<reference evidence="3" key="1">
    <citation type="journal article" date="2019" name="Int. J. Syst. Evol. Microbiol.">
        <title>The Global Catalogue of Microorganisms (GCM) 10K type strain sequencing project: providing services to taxonomists for standard genome sequencing and annotation.</title>
        <authorList>
            <consortium name="The Broad Institute Genomics Platform"/>
            <consortium name="The Broad Institute Genome Sequencing Center for Infectious Disease"/>
            <person name="Wu L."/>
            <person name="Ma J."/>
        </authorList>
    </citation>
    <scope>NUCLEOTIDE SEQUENCE [LARGE SCALE GENOMIC DNA]</scope>
    <source>
        <strain evidence="3">KCTC 52344</strain>
    </source>
</reference>